<dbReference type="InterPro" id="IPR033116">
    <property type="entry name" value="TRYPSIN_SER"/>
</dbReference>
<dbReference type="GO" id="GO:0006508">
    <property type="term" value="P:proteolysis"/>
    <property type="evidence" value="ECO:0007669"/>
    <property type="project" value="UniProtKB-KW"/>
</dbReference>
<dbReference type="PROSITE" id="PS50240">
    <property type="entry name" value="TRYPSIN_DOM"/>
    <property type="match status" value="1"/>
</dbReference>
<accession>A0A6M4WRJ5</accession>
<evidence type="ECO:0000256" key="4">
    <source>
        <dbReference type="SAM" id="SignalP"/>
    </source>
</evidence>
<keyword evidence="3 6" id="KW-0645">Protease</keyword>
<dbReference type="PANTHER" id="PTHR24276:SF98">
    <property type="entry name" value="FI18310P1-RELATED"/>
    <property type="match status" value="1"/>
</dbReference>
<dbReference type="InterPro" id="IPR018114">
    <property type="entry name" value="TRYPSIN_HIS"/>
</dbReference>
<name>A0A6M4WRJ5_9ACTN</name>
<dbReference type="InterPro" id="IPR001314">
    <property type="entry name" value="Peptidase_S1A"/>
</dbReference>
<feature type="chain" id="PRO_5026963050" evidence="4">
    <location>
        <begin position="36"/>
        <end position="263"/>
    </location>
</feature>
<feature type="domain" description="Peptidase S1" evidence="5">
    <location>
        <begin position="36"/>
        <end position="248"/>
    </location>
</feature>
<keyword evidence="2" id="KW-1015">Disulfide bond</keyword>
<dbReference type="GO" id="GO:0004252">
    <property type="term" value="F:serine-type endopeptidase activity"/>
    <property type="evidence" value="ECO:0007669"/>
    <property type="project" value="InterPro"/>
</dbReference>
<reference evidence="6" key="1">
    <citation type="submission" date="2020-03" db="EMBL/GenBank/DDBJ databases">
        <title>Molecular networking-based the target discovery of potent antiproliferative macrolactams: 5/6/7/16 polycyclic ansamycins and glycosylated trienomycin from Streptomyces cacaoi subsp. asoensis.</title>
        <authorList>
            <person name="Liu L.-L."/>
        </authorList>
    </citation>
    <scope>NUCLEOTIDE SEQUENCE [LARGE SCALE GENOMIC DNA]</scope>
    <source>
        <strain evidence="6">H2S5</strain>
    </source>
</reference>
<dbReference type="Gene3D" id="2.40.10.10">
    <property type="entry name" value="Trypsin-like serine proteases"/>
    <property type="match status" value="1"/>
</dbReference>
<dbReference type="CDD" id="cd00190">
    <property type="entry name" value="Tryp_SPc"/>
    <property type="match status" value="1"/>
</dbReference>
<evidence type="ECO:0000313" key="7">
    <source>
        <dbReference type="Proteomes" id="UP000502665"/>
    </source>
</evidence>
<dbReference type="Pfam" id="PF00089">
    <property type="entry name" value="Trypsin"/>
    <property type="match status" value="1"/>
</dbReference>
<dbReference type="SMART" id="SM00020">
    <property type="entry name" value="Tryp_SPc"/>
    <property type="match status" value="1"/>
</dbReference>
<evidence type="ECO:0000256" key="3">
    <source>
        <dbReference type="RuleBase" id="RU363034"/>
    </source>
</evidence>
<dbReference type="PRINTS" id="PR00722">
    <property type="entry name" value="CHYMOTRYPSIN"/>
</dbReference>
<keyword evidence="7" id="KW-1185">Reference proteome</keyword>
<keyword evidence="3" id="KW-0720">Serine protease</keyword>
<dbReference type="PROSITE" id="PS00134">
    <property type="entry name" value="TRYPSIN_HIS"/>
    <property type="match status" value="1"/>
</dbReference>
<dbReference type="Proteomes" id="UP000502665">
    <property type="component" value="Chromosome"/>
</dbReference>
<dbReference type="RefSeq" id="WP_171398658.1">
    <property type="nucleotide sequence ID" value="NZ_CP049838.1"/>
</dbReference>
<organism evidence="6 7">
    <name type="scientific">Streptomyces asoensis</name>
    <dbReference type="NCBI Taxonomy" id="249586"/>
    <lineage>
        <taxon>Bacteria</taxon>
        <taxon>Bacillati</taxon>
        <taxon>Actinomycetota</taxon>
        <taxon>Actinomycetes</taxon>
        <taxon>Kitasatosporales</taxon>
        <taxon>Streptomycetaceae</taxon>
        <taxon>Streptomyces</taxon>
    </lineage>
</organism>
<proteinExistence type="inferred from homology"/>
<evidence type="ECO:0000256" key="1">
    <source>
        <dbReference type="ARBA" id="ARBA00007664"/>
    </source>
</evidence>
<sequence length="263" mass="27143">MGKCKSFLHRNLGRVLLAAVLAVGAVGLTPAPSQAIVGGYTDSEGVFPYIARIVYTPTGGSCTGTVIHPLWVLTAAHCATSTPPNTLRVRIGNTLQGAGGQDRGVDRVLTKPGYAGGHDDVALLHLDLPAYVPRVRLASPAESYAWDGVDDSGWATGWGIDETGAIPALLQYRRVDIRRPVADGAGIPMIPVSAGPCGGDSGGPLLVLANGGGYLEVGVLKASACGSSADYSVVGEGGNRDWIRAQIPDLDRPHIGLPAHPMP</sequence>
<dbReference type="InterPro" id="IPR050430">
    <property type="entry name" value="Peptidase_S1"/>
</dbReference>
<dbReference type="PROSITE" id="PS00135">
    <property type="entry name" value="TRYPSIN_SER"/>
    <property type="match status" value="1"/>
</dbReference>
<dbReference type="InterPro" id="IPR001254">
    <property type="entry name" value="Trypsin_dom"/>
</dbReference>
<comment type="similarity">
    <text evidence="1">Belongs to the peptidase S1 family.</text>
</comment>
<dbReference type="AlphaFoldDB" id="A0A6M4WRJ5"/>
<dbReference type="EMBL" id="CP049838">
    <property type="protein sequence ID" value="QJT03187.1"/>
    <property type="molecule type" value="Genomic_DNA"/>
</dbReference>
<protein>
    <submittedName>
        <fullName evidence="6">Serine protease</fullName>
    </submittedName>
</protein>
<gene>
    <name evidence="6" type="ORF">G9272_25300</name>
</gene>
<keyword evidence="3" id="KW-0378">Hydrolase</keyword>
<keyword evidence="4" id="KW-0732">Signal</keyword>
<dbReference type="PANTHER" id="PTHR24276">
    <property type="entry name" value="POLYSERASE-RELATED"/>
    <property type="match status" value="1"/>
</dbReference>
<evidence type="ECO:0000259" key="5">
    <source>
        <dbReference type="PROSITE" id="PS50240"/>
    </source>
</evidence>
<feature type="signal peptide" evidence="4">
    <location>
        <begin position="1"/>
        <end position="35"/>
    </location>
</feature>
<dbReference type="InterPro" id="IPR043504">
    <property type="entry name" value="Peptidase_S1_PA_chymotrypsin"/>
</dbReference>
<evidence type="ECO:0000256" key="2">
    <source>
        <dbReference type="ARBA" id="ARBA00023157"/>
    </source>
</evidence>
<evidence type="ECO:0000313" key="6">
    <source>
        <dbReference type="EMBL" id="QJT03187.1"/>
    </source>
</evidence>
<dbReference type="InterPro" id="IPR009003">
    <property type="entry name" value="Peptidase_S1_PA"/>
</dbReference>
<dbReference type="SUPFAM" id="SSF50494">
    <property type="entry name" value="Trypsin-like serine proteases"/>
    <property type="match status" value="1"/>
</dbReference>